<organism evidence="3 4">
    <name type="scientific">Diacronema lutheri</name>
    <name type="common">Unicellular marine alga</name>
    <name type="synonym">Monochrysis lutheri</name>
    <dbReference type="NCBI Taxonomy" id="2081491"/>
    <lineage>
        <taxon>Eukaryota</taxon>
        <taxon>Haptista</taxon>
        <taxon>Haptophyta</taxon>
        <taxon>Pavlovophyceae</taxon>
        <taxon>Pavlovales</taxon>
        <taxon>Pavlovaceae</taxon>
        <taxon>Diacronema</taxon>
    </lineage>
</organism>
<feature type="signal peptide" evidence="2">
    <location>
        <begin position="1"/>
        <end position="22"/>
    </location>
</feature>
<keyword evidence="2" id="KW-0732">Signal</keyword>
<keyword evidence="4" id="KW-1185">Reference proteome</keyword>
<reference evidence="3" key="1">
    <citation type="submission" date="2021-05" db="EMBL/GenBank/DDBJ databases">
        <title>The genome of the haptophyte Pavlova lutheri (Diacronema luteri, Pavlovales) - a model for lipid biosynthesis in eukaryotic algae.</title>
        <authorList>
            <person name="Hulatt C.J."/>
            <person name="Posewitz M.C."/>
        </authorList>
    </citation>
    <scope>NUCLEOTIDE SEQUENCE</scope>
    <source>
        <strain evidence="3">NIVA-4/92</strain>
    </source>
</reference>
<dbReference type="Proteomes" id="UP000751190">
    <property type="component" value="Unassembled WGS sequence"/>
</dbReference>
<gene>
    <name evidence="3" type="ORF">KFE25_012008</name>
</gene>
<dbReference type="OrthoDB" id="188293at2759"/>
<sequence length="264" mass="27888">MKQRQVVLRALALLAVLPLAAAQEACTGRACSCIGFAYGRALLRFDEAVTCLFIAGQKAVFYPRVDDYAVLELTGLPNTTESASNQTSVWLAVEGKDTVGQNDALKWVPHDKPWSTDASVAPFFTAVVQLERGVVQRVQWDSGCSTCSPSDENACVSDGSTARCSTLEPPLNQCYDCRIPHSECKAAGQCVPRVYVAWLGTDARGNPCTSAGKVISRFRGSSFRGLYDSGSTSSVTLKRVGGEDVPQGASIAPDGGAGDGGTPL</sequence>
<dbReference type="OMA" id="IRMSKFR"/>
<feature type="compositionally biased region" description="Gly residues" evidence="1">
    <location>
        <begin position="255"/>
        <end position="264"/>
    </location>
</feature>
<evidence type="ECO:0000256" key="1">
    <source>
        <dbReference type="SAM" id="MobiDB-lite"/>
    </source>
</evidence>
<feature type="chain" id="PRO_5035325294" evidence="2">
    <location>
        <begin position="23"/>
        <end position="264"/>
    </location>
</feature>
<feature type="region of interest" description="Disordered" evidence="1">
    <location>
        <begin position="239"/>
        <end position="264"/>
    </location>
</feature>
<accession>A0A8J6C0I9</accession>
<protein>
    <submittedName>
        <fullName evidence="3">Uncharacterized protein</fullName>
    </submittedName>
</protein>
<name>A0A8J6C0I9_DIALT</name>
<dbReference type="EMBL" id="JAGTXO010000060">
    <property type="protein sequence ID" value="KAG8457942.1"/>
    <property type="molecule type" value="Genomic_DNA"/>
</dbReference>
<dbReference type="AlphaFoldDB" id="A0A8J6C0I9"/>
<evidence type="ECO:0000313" key="4">
    <source>
        <dbReference type="Proteomes" id="UP000751190"/>
    </source>
</evidence>
<comment type="caution">
    <text evidence="3">The sequence shown here is derived from an EMBL/GenBank/DDBJ whole genome shotgun (WGS) entry which is preliminary data.</text>
</comment>
<proteinExistence type="predicted"/>
<evidence type="ECO:0000313" key="3">
    <source>
        <dbReference type="EMBL" id="KAG8457942.1"/>
    </source>
</evidence>
<evidence type="ECO:0000256" key="2">
    <source>
        <dbReference type="SAM" id="SignalP"/>
    </source>
</evidence>